<accession>A0A1G8LCG3</accession>
<feature type="chain" id="PRO_5010281515" evidence="4">
    <location>
        <begin position="19"/>
        <end position="346"/>
    </location>
</feature>
<evidence type="ECO:0000256" key="1">
    <source>
        <dbReference type="ARBA" id="ARBA00022801"/>
    </source>
</evidence>
<comment type="similarity">
    <text evidence="3">Belongs to the glycosyl hydrolase 5 (cellulase A) family.</text>
</comment>
<organism evidence="6 7">
    <name type="scientific">Bacteroides ovatus</name>
    <dbReference type="NCBI Taxonomy" id="28116"/>
    <lineage>
        <taxon>Bacteria</taxon>
        <taxon>Pseudomonadati</taxon>
        <taxon>Bacteroidota</taxon>
        <taxon>Bacteroidia</taxon>
        <taxon>Bacteroidales</taxon>
        <taxon>Bacteroidaceae</taxon>
        <taxon>Bacteroides</taxon>
    </lineage>
</organism>
<evidence type="ECO:0000259" key="5">
    <source>
        <dbReference type="Pfam" id="PF00150"/>
    </source>
</evidence>
<dbReference type="Pfam" id="PF00150">
    <property type="entry name" value="Cellulase"/>
    <property type="match status" value="1"/>
</dbReference>
<keyword evidence="4" id="KW-0732">Signal</keyword>
<evidence type="ECO:0000256" key="4">
    <source>
        <dbReference type="SAM" id="SignalP"/>
    </source>
</evidence>
<dbReference type="InterPro" id="IPR017853">
    <property type="entry name" value="GH"/>
</dbReference>
<dbReference type="SUPFAM" id="SSF51445">
    <property type="entry name" value="(Trans)glycosidases"/>
    <property type="match status" value="1"/>
</dbReference>
<evidence type="ECO:0000256" key="3">
    <source>
        <dbReference type="RuleBase" id="RU361153"/>
    </source>
</evidence>
<evidence type="ECO:0000313" key="6">
    <source>
        <dbReference type="EMBL" id="SDI53409.1"/>
    </source>
</evidence>
<dbReference type="PANTHER" id="PTHR34142:SF1">
    <property type="entry name" value="GLYCOSIDE HYDROLASE FAMILY 5 DOMAIN-CONTAINING PROTEIN"/>
    <property type="match status" value="1"/>
</dbReference>
<feature type="domain" description="Glycoside hydrolase family 5" evidence="5">
    <location>
        <begin position="51"/>
        <end position="313"/>
    </location>
</feature>
<protein>
    <submittedName>
        <fullName evidence="6">Endoglucanase</fullName>
    </submittedName>
</protein>
<dbReference type="RefSeq" id="WP_074638422.1">
    <property type="nucleotide sequence ID" value="NZ_FNDO01000052.1"/>
</dbReference>
<dbReference type="Gene3D" id="3.20.20.80">
    <property type="entry name" value="Glycosidases"/>
    <property type="match status" value="1"/>
</dbReference>
<proteinExistence type="inferred from homology"/>
<keyword evidence="2 3" id="KW-0326">Glycosidase</keyword>
<feature type="signal peptide" evidence="4">
    <location>
        <begin position="1"/>
        <end position="18"/>
    </location>
</feature>
<dbReference type="GO" id="GO:0004553">
    <property type="term" value="F:hydrolase activity, hydrolyzing O-glycosyl compounds"/>
    <property type="evidence" value="ECO:0007669"/>
    <property type="project" value="InterPro"/>
</dbReference>
<dbReference type="InterPro" id="IPR001547">
    <property type="entry name" value="Glyco_hydro_5"/>
</dbReference>
<dbReference type="EMBL" id="FNDO01000052">
    <property type="protein sequence ID" value="SDI53409.1"/>
    <property type="molecule type" value="Genomic_DNA"/>
</dbReference>
<sequence>MKKVFISAFLLLSLLTLNGCKSNQPPAKETGEPYGVNLACADFGSSFPGEYNKDYTYPTDQDLEYWQKKGLKLIRLPFKWERLQLDLKGPLNQHDLNKMKELVRAAEKRDMVVLLDLHNYCRRYMNNEHTLIGNNGLTIGDLASFWQAIAKEFSTFKNIYGYGLMNEPHDLTPETSWFDMAQASINAIREVDTNTLIMVGGNDWSSAERWIEQSDTLKYLKDPANNLAFEAHVYFDKDASGTYKYSYEEEECYPEKGIDRVKPFVEWIKQNKFHGFIGEYGIPDNDPRWNETLDLFLGYLQENGINGTYWAAGPWWDSYFMAITPKDGKDRPQMPIIEKYTSTLKK</sequence>
<gene>
    <name evidence="6" type="ORF">SAMN05192582_105217</name>
</gene>
<dbReference type="SMR" id="A0A1G8LCG3"/>
<dbReference type="GO" id="GO:0009251">
    <property type="term" value="P:glucan catabolic process"/>
    <property type="evidence" value="ECO:0007669"/>
    <property type="project" value="TreeGrafter"/>
</dbReference>
<name>A0A1G8LCG3_BACOV</name>
<dbReference type="Proteomes" id="UP000181870">
    <property type="component" value="Unassembled WGS sequence"/>
</dbReference>
<evidence type="ECO:0000313" key="7">
    <source>
        <dbReference type="Proteomes" id="UP000181870"/>
    </source>
</evidence>
<dbReference type="PANTHER" id="PTHR34142">
    <property type="entry name" value="ENDO-BETA-1,4-GLUCANASE A"/>
    <property type="match status" value="1"/>
</dbReference>
<evidence type="ECO:0000256" key="2">
    <source>
        <dbReference type="ARBA" id="ARBA00023295"/>
    </source>
</evidence>
<keyword evidence="1 3" id="KW-0378">Hydrolase</keyword>
<reference evidence="6 7" key="1">
    <citation type="submission" date="2016-10" db="EMBL/GenBank/DDBJ databases">
        <authorList>
            <person name="de Groot N.N."/>
        </authorList>
    </citation>
    <scope>NUCLEOTIDE SEQUENCE [LARGE SCALE GENOMIC DNA]</scope>
    <source>
        <strain evidence="6 7">NLAE-zl-C57</strain>
    </source>
</reference>
<dbReference type="AlphaFoldDB" id="A0A1G8LCG3"/>